<dbReference type="InterPro" id="IPR005119">
    <property type="entry name" value="LysR_subst-bd"/>
</dbReference>
<protein>
    <submittedName>
        <fullName evidence="6">LysR family transcriptional regulator</fullName>
    </submittedName>
</protein>
<comment type="similarity">
    <text evidence="1">Belongs to the LysR transcriptional regulatory family.</text>
</comment>
<dbReference type="Pfam" id="PF03466">
    <property type="entry name" value="LysR_substrate"/>
    <property type="match status" value="1"/>
</dbReference>
<dbReference type="InterPro" id="IPR000847">
    <property type="entry name" value="LysR_HTH_N"/>
</dbReference>
<dbReference type="FunFam" id="3.40.190.290:FF:000012">
    <property type="entry name" value="Transcriptional regulator, LysR family"/>
    <property type="match status" value="1"/>
</dbReference>
<keyword evidence="4" id="KW-0804">Transcription</keyword>
<proteinExistence type="inferred from homology"/>
<keyword evidence="3" id="KW-0238">DNA-binding</keyword>
<evidence type="ECO:0000256" key="3">
    <source>
        <dbReference type="ARBA" id="ARBA00023125"/>
    </source>
</evidence>
<dbReference type="GO" id="GO:0006351">
    <property type="term" value="P:DNA-templated transcription"/>
    <property type="evidence" value="ECO:0007669"/>
    <property type="project" value="TreeGrafter"/>
</dbReference>
<dbReference type="FunFam" id="1.10.10.10:FF:000001">
    <property type="entry name" value="LysR family transcriptional regulator"/>
    <property type="match status" value="1"/>
</dbReference>
<dbReference type="EMBL" id="WMIG01000029">
    <property type="protein sequence ID" value="MTH62245.1"/>
    <property type="molecule type" value="Genomic_DNA"/>
</dbReference>
<evidence type="ECO:0000313" key="7">
    <source>
        <dbReference type="Proteomes" id="UP000449846"/>
    </source>
</evidence>
<dbReference type="PANTHER" id="PTHR30537">
    <property type="entry name" value="HTH-TYPE TRANSCRIPTIONAL REGULATOR"/>
    <property type="match status" value="1"/>
</dbReference>
<keyword evidence="2" id="KW-0805">Transcription regulation</keyword>
<evidence type="ECO:0000259" key="5">
    <source>
        <dbReference type="PROSITE" id="PS50931"/>
    </source>
</evidence>
<sequence>MTRPNLNDLSTFVAVADAASFTGAAAKLGLSTSAVSHTVRKLEAELGVRLLNRTTRSVTLTAAGERLMSGFAPMLNQLDEHLAALADLREKPAGNLRITSDEYAVETVLMPALAEVARDYPDIHVEIVVDYGLIDIVAERFDAGIRLGGIIAKDMIAMPISPEMQSIVVAAPSYMAGRPVPSVPADLMQHRCINLRLPTHGNIYAWEFERNGRAMEVNVNGPLVFNSLTPIYSAALRGLGYAYMPALLVSADLAAGRLIRVLEEWTPPYEGYHIYYPSRRQMMPAFRVLLDTLRRNRIAHC</sequence>
<evidence type="ECO:0000256" key="4">
    <source>
        <dbReference type="ARBA" id="ARBA00023163"/>
    </source>
</evidence>
<dbReference type="OrthoDB" id="9813056at2"/>
<dbReference type="RefSeq" id="WP_155042196.1">
    <property type="nucleotide sequence ID" value="NZ_WMIG01000029.1"/>
</dbReference>
<dbReference type="InterPro" id="IPR058163">
    <property type="entry name" value="LysR-type_TF_proteobact-type"/>
</dbReference>
<dbReference type="AlphaFoldDB" id="A0A844HVA5"/>
<evidence type="ECO:0000313" key="6">
    <source>
        <dbReference type="EMBL" id="MTH62245.1"/>
    </source>
</evidence>
<gene>
    <name evidence="6" type="ORF">GL300_23940</name>
</gene>
<dbReference type="GO" id="GO:0003700">
    <property type="term" value="F:DNA-binding transcription factor activity"/>
    <property type="evidence" value="ECO:0007669"/>
    <property type="project" value="InterPro"/>
</dbReference>
<accession>A0A844HVA5</accession>
<dbReference type="CDD" id="cd08474">
    <property type="entry name" value="PBP2_CrgA_like_5"/>
    <property type="match status" value="1"/>
</dbReference>
<organism evidence="6 7">
    <name type="scientific">Paracoccus litorisediminis</name>
    <dbReference type="NCBI Taxonomy" id="2006130"/>
    <lineage>
        <taxon>Bacteria</taxon>
        <taxon>Pseudomonadati</taxon>
        <taxon>Pseudomonadota</taxon>
        <taxon>Alphaproteobacteria</taxon>
        <taxon>Rhodobacterales</taxon>
        <taxon>Paracoccaceae</taxon>
        <taxon>Paracoccus</taxon>
    </lineage>
</organism>
<dbReference type="PRINTS" id="PR00039">
    <property type="entry name" value="HTHLYSR"/>
</dbReference>
<keyword evidence="7" id="KW-1185">Reference proteome</keyword>
<dbReference type="InterPro" id="IPR036388">
    <property type="entry name" value="WH-like_DNA-bd_sf"/>
</dbReference>
<dbReference type="PROSITE" id="PS50931">
    <property type="entry name" value="HTH_LYSR"/>
    <property type="match status" value="1"/>
</dbReference>
<evidence type="ECO:0000256" key="1">
    <source>
        <dbReference type="ARBA" id="ARBA00009437"/>
    </source>
</evidence>
<dbReference type="PANTHER" id="PTHR30537:SF1">
    <property type="entry name" value="HTH-TYPE TRANSCRIPTIONAL REGULATOR PGRR"/>
    <property type="match status" value="1"/>
</dbReference>
<dbReference type="SUPFAM" id="SSF53850">
    <property type="entry name" value="Periplasmic binding protein-like II"/>
    <property type="match status" value="1"/>
</dbReference>
<dbReference type="Proteomes" id="UP000449846">
    <property type="component" value="Unassembled WGS sequence"/>
</dbReference>
<dbReference type="InterPro" id="IPR036390">
    <property type="entry name" value="WH_DNA-bd_sf"/>
</dbReference>
<feature type="domain" description="HTH lysR-type" evidence="5">
    <location>
        <begin position="4"/>
        <end position="61"/>
    </location>
</feature>
<dbReference type="GO" id="GO:0043565">
    <property type="term" value="F:sequence-specific DNA binding"/>
    <property type="evidence" value="ECO:0007669"/>
    <property type="project" value="TreeGrafter"/>
</dbReference>
<dbReference type="SUPFAM" id="SSF46785">
    <property type="entry name" value="Winged helix' DNA-binding domain"/>
    <property type="match status" value="1"/>
</dbReference>
<comment type="caution">
    <text evidence="6">The sequence shown here is derived from an EMBL/GenBank/DDBJ whole genome shotgun (WGS) entry which is preliminary data.</text>
</comment>
<dbReference type="Pfam" id="PF00126">
    <property type="entry name" value="HTH_1"/>
    <property type="match status" value="1"/>
</dbReference>
<evidence type="ECO:0000256" key="2">
    <source>
        <dbReference type="ARBA" id="ARBA00023015"/>
    </source>
</evidence>
<dbReference type="Gene3D" id="1.10.10.10">
    <property type="entry name" value="Winged helix-like DNA-binding domain superfamily/Winged helix DNA-binding domain"/>
    <property type="match status" value="1"/>
</dbReference>
<name>A0A844HVA5_9RHOB</name>
<reference evidence="6 7" key="1">
    <citation type="submission" date="2019-11" db="EMBL/GenBank/DDBJ databases">
        <authorList>
            <person name="Dong K."/>
        </authorList>
    </citation>
    <scope>NUCLEOTIDE SEQUENCE [LARGE SCALE GENOMIC DNA]</scope>
    <source>
        <strain evidence="6 7">NBRC 112902</strain>
    </source>
</reference>
<dbReference type="Gene3D" id="3.40.190.290">
    <property type="match status" value="1"/>
</dbReference>